<evidence type="ECO:0000256" key="2">
    <source>
        <dbReference type="PROSITE-ProRule" id="PRU00169"/>
    </source>
</evidence>
<dbReference type="InterPro" id="IPR001789">
    <property type="entry name" value="Sig_transdc_resp-reg_receiver"/>
</dbReference>
<evidence type="ECO:0000256" key="1">
    <source>
        <dbReference type="ARBA" id="ARBA00022553"/>
    </source>
</evidence>
<keyword evidence="1 2" id="KW-0597">Phosphoprotein</keyword>
<gene>
    <name evidence="5" type="ORF">COW36_03150</name>
</gene>
<feature type="compositionally biased region" description="Acidic residues" evidence="3">
    <location>
        <begin position="1"/>
        <end position="10"/>
    </location>
</feature>
<sequence>MNNILEDPEEQAINPEAPLENKEPEAPPLNPLLQPDQTVGVRVSEKTNTLLMVDDDPTMLRLIQLVFRSDFKKILSSDDPREGLRLAMTYKPDLILLDNDMPGLKGVEVLQQLKEMPATRHIPVIMLTGNNNLETVKKALGFQVTAYLLKPCEPKTLFETVMKALS</sequence>
<dbReference type="EMBL" id="PFFQ01000008">
    <property type="protein sequence ID" value="PIW18853.1"/>
    <property type="molecule type" value="Genomic_DNA"/>
</dbReference>
<feature type="domain" description="Response regulatory" evidence="4">
    <location>
        <begin position="49"/>
        <end position="165"/>
    </location>
</feature>
<dbReference type="CDD" id="cd00156">
    <property type="entry name" value="REC"/>
    <property type="match status" value="1"/>
</dbReference>
<accession>A0A2M7G9Q2</accession>
<protein>
    <recommendedName>
        <fullName evidence="4">Response regulatory domain-containing protein</fullName>
    </recommendedName>
</protein>
<dbReference type="PROSITE" id="PS50110">
    <property type="entry name" value="RESPONSE_REGULATORY"/>
    <property type="match status" value="1"/>
</dbReference>
<dbReference type="Pfam" id="PF00072">
    <property type="entry name" value="Response_reg"/>
    <property type="match status" value="1"/>
</dbReference>
<dbReference type="SUPFAM" id="SSF52172">
    <property type="entry name" value="CheY-like"/>
    <property type="match status" value="1"/>
</dbReference>
<dbReference type="Gene3D" id="3.40.50.2300">
    <property type="match status" value="1"/>
</dbReference>
<evidence type="ECO:0000256" key="3">
    <source>
        <dbReference type="SAM" id="MobiDB-lite"/>
    </source>
</evidence>
<organism evidence="5 6">
    <name type="scientific">bacterium (Candidatus Blackallbacteria) CG17_big_fil_post_rev_8_21_14_2_50_48_46</name>
    <dbReference type="NCBI Taxonomy" id="2014261"/>
    <lineage>
        <taxon>Bacteria</taxon>
        <taxon>Candidatus Blackallbacteria</taxon>
    </lineage>
</organism>
<dbReference type="AlphaFoldDB" id="A0A2M7G9Q2"/>
<dbReference type="GO" id="GO:0000160">
    <property type="term" value="P:phosphorelay signal transduction system"/>
    <property type="evidence" value="ECO:0007669"/>
    <property type="project" value="InterPro"/>
</dbReference>
<dbReference type="InterPro" id="IPR050595">
    <property type="entry name" value="Bact_response_regulator"/>
</dbReference>
<evidence type="ECO:0000313" key="6">
    <source>
        <dbReference type="Proteomes" id="UP000231019"/>
    </source>
</evidence>
<reference evidence="5 6" key="1">
    <citation type="submission" date="2017-09" db="EMBL/GenBank/DDBJ databases">
        <title>Depth-based differentiation of microbial function through sediment-hosted aquifers and enrichment of novel symbionts in the deep terrestrial subsurface.</title>
        <authorList>
            <person name="Probst A.J."/>
            <person name="Ladd B."/>
            <person name="Jarett J.K."/>
            <person name="Geller-Mcgrath D.E."/>
            <person name="Sieber C.M."/>
            <person name="Emerson J.B."/>
            <person name="Anantharaman K."/>
            <person name="Thomas B.C."/>
            <person name="Malmstrom R."/>
            <person name="Stieglmeier M."/>
            <person name="Klingl A."/>
            <person name="Woyke T."/>
            <person name="Ryan C.M."/>
            <person name="Banfield J.F."/>
        </authorList>
    </citation>
    <scope>NUCLEOTIDE SEQUENCE [LARGE SCALE GENOMIC DNA]</scope>
    <source>
        <strain evidence="5">CG17_big_fil_post_rev_8_21_14_2_50_48_46</strain>
    </source>
</reference>
<feature type="modified residue" description="4-aspartylphosphate" evidence="2">
    <location>
        <position position="98"/>
    </location>
</feature>
<dbReference type="PANTHER" id="PTHR44591:SF3">
    <property type="entry name" value="RESPONSE REGULATORY DOMAIN-CONTAINING PROTEIN"/>
    <property type="match status" value="1"/>
</dbReference>
<dbReference type="SMART" id="SM00448">
    <property type="entry name" value="REC"/>
    <property type="match status" value="1"/>
</dbReference>
<proteinExistence type="predicted"/>
<dbReference type="InterPro" id="IPR011006">
    <property type="entry name" value="CheY-like_superfamily"/>
</dbReference>
<dbReference type="PANTHER" id="PTHR44591">
    <property type="entry name" value="STRESS RESPONSE REGULATOR PROTEIN 1"/>
    <property type="match status" value="1"/>
</dbReference>
<dbReference type="Proteomes" id="UP000231019">
    <property type="component" value="Unassembled WGS sequence"/>
</dbReference>
<evidence type="ECO:0000259" key="4">
    <source>
        <dbReference type="PROSITE" id="PS50110"/>
    </source>
</evidence>
<name>A0A2M7G9Q2_9BACT</name>
<comment type="caution">
    <text evidence="5">The sequence shown here is derived from an EMBL/GenBank/DDBJ whole genome shotgun (WGS) entry which is preliminary data.</text>
</comment>
<feature type="region of interest" description="Disordered" evidence="3">
    <location>
        <begin position="1"/>
        <end position="36"/>
    </location>
</feature>
<evidence type="ECO:0000313" key="5">
    <source>
        <dbReference type="EMBL" id="PIW18853.1"/>
    </source>
</evidence>